<feature type="compositionally biased region" description="Polar residues" evidence="1">
    <location>
        <begin position="66"/>
        <end position="78"/>
    </location>
</feature>
<feature type="compositionally biased region" description="Polar residues" evidence="1">
    <location>
        <begin position="30"/>
        <end position="53"/>
    </location>
</feature>
<keyword evidence="3" id="KW-1185">Reference proteome</keyword>
<evidence type="ECO:0000313" key="2">
    <source>
        <dbReference type="EMBL" id="RPA86393.1"/>
    </source>
</evidence>
<gene>
    <name evidence="2" type="ORF">BJ508DRAFT_411117</name>
</gene>
<dbReference type="EMBL" id="ML119649">
    <property type="protein sequence ID" value="RPA86393.1"/>
    <property type="molecule type" value="Genomic_DNA"/>
</dbReference>
<evidence type="ECO:0000313" key="3">
    <source>
        <dbReference type="Proteomes" id="UP000275078"/>
    </source>
</evidence>
<organism evidence="2 3">
    <name type="scientific">Ascobolus immersus RN42</name>
    <dbReference type="NCBI Taxonomy" id="1160509"/>
    <lineage>
        <taxon>Eukaryota</taxon>
        <taxon>Fungi</taxon>
        <taxon>Dikarya</taxon>
        <taxon>Ascomycota</taxon>
        <taxon>Pezizomycotina</taxon>
        <taxon>Pezizomycetes</taxon>
        <taxon>Pezizales</taxon>
        <taxon>Ascobolaceae</taxon>
        <taxon>Ascobolus</taxon>
    </lineage>
</organism>
<feature type="compositionally biased region" description="Polar residues" evidence="1">
    <location>
        <begin position="1"/>
        <end position="10"/>
    </location>
</feature>
<accession>A0A3N4IJR4</accession>
<evidence type="ECO:0000256" key="1">
    <source>
        <dbReference type="SAM" id="MobiDB-lite"/>
    </source>
</evidence>
<proteinExistence type="predicted"/>
<name>A0A3N4IJR4_ASCIM</name>
<protein>
    <submittedName>
        <fullName evidence="2">Uncharacterized protein</fullName>
    </submittedName>
</protein>
<feature type="region of interest" description="Disordered" evidence="1">
    <location>
        <begin position="1"/>
        <end position="142"/>
    </location>
</feature>
<dbReference type="OrthoDB" id="5598843at2759"/>
<reference evidence="2 3" key="1">
    <citation type="journal article" date="2018" name="Nat. Ecol. Evol.">
        <title>Pezizomycetes genomes reveal the molecular basis of ectomycorrhizal truffle lifestyle.</title>
        <authorList>
            <person name="Murat C."/>
            <person name="Payen T."/>
            <person name="Noel B."/>
            <person name="Kuo A."/>
            <person name="Morin E."/>
            <person name="Chen J."/>
            <person name="Kohler A."/>
            <person name="Krizsan K."/>
            <person name="Balestrini R."/>
            <person name="Da Silva C."/>
            <person name="Montanini B."/>
            <person name="Hainaut M."/>
            <person name="Levati E."/>
            <person name="Barry K.W."/>
            <person name="Belfiori B."/>
            <person name="Cichocki N."/>
            <person name="Clum A."/>
            <person name="Dockter R.B."/>
            <person name="Fauchery L."/>
            <person name="Guy J."/>
            <person name="Iotti M."/>
            <person name="Le Tacon F."/>
            <person name="Lindquist E.A."/>
            <person name="Lipzen A."/>
            <person name="Malagnac F."/>
            <person name="Mello A."/>
            <person name="Molinier V."/>
            <person name="Miyauchi S."/>
            <person name="Poulain J."/>
            <person name="Riccioni C."/>
            <person name="Rubini A."/>
            <person name="Sitrit Y."/>
            <person name="Splivallo R."/>
            <person name="Traeger S."/>
            <person name="Wang M."/>
            <person name="Zifcakova L."/>
            <person name="Wipf D."/>
            <person name="Zambonelli A."/>
            <person name="Paolocci F."/>
            <person name="Nowrousian M."/>
            <person name="Ottonello S."/>
            <person name="Baldrian P."/>
            <person name="Spatafora J.W."/>
            <person name="Henrissat B."/>
            <person name="Nagy L.G."/>
            <person name="Aury J.M."/>
            <person name="Wincker P."/>
            <person name="Grigoriev I.V."/>
            <person name="Bonfante P."/>
            <person name="Martin F.M."/>
        </authorList>
    </citation>
    <scope>NUCLEOTIDE SEQUENCE [LARGE SCALE GENOMIC DNA]</scope>
    <source>
        <strain evidence="2 3">RN42</strain>
    </source>
</reference>
<sequence>MSSGSGTPNDVWSRRAPQQGPRPQGHRGNLNMNTPRGGMQQQPYNSRPQQNAWGKQGNVPPPSMPNPQVQSANKTNAPPSIPSPSTNAHASNASTAARPPPVNGFNRKEVEDFLQQTQSEARKSGPEGIVTVKFGPTKSGVKPGTMANGLDFISEVRKGVLAVNKVAAATGNSKETAKK</sequence>
<dbReference type="Proteomes" id="UP000275078">
    <property type="component" value="Unassembled WGS sequence"/>
</dbReference>
<dbReference type="AlphaFoldDB" id="A0A3N4IJR4"/>
<feature type="compositionally biased region" description="Low complexity" evidence="1">
    <location>
        <begin position="83"/>
        <end position="97"/>
    </location>
</feature>